<keyword evidence="1" id="KW-0812">Transmembrane</keyword>
<dbReference type="Proteomes" id="UP000239833">
    <property type="component" value="Chromosome"/>
</dbReference>
<accession>A0A2L1UDX5</accession>
<evidence type="ECO:0000256" key="1">
    <source>
        <dbReference type="SAM" id="Phobius"/>
    </source>
</evidence>
<protein>
    <submittedName>
        <fullName evidence="2">Uncharacterized protein</fullName>
    </submittedName>
</protein>
<dbReference type="EMBL" id="CP019655">
    <property type="protein sequence ID" value="AVF26370.1"/>
    <property type="molecule type" value="Genomic_DNA"/>
</dbReference>
<dbReference type="AlphaFoldDB" id="A0A2L1UDX5"/>
<evidence type="ECO:0000313" key="2">
    <source>
        <dbReference type="EMBL" id="AVF26370.1"/>
    </source>
</evidence>
<proteinExistence type="predicted"/>
<keyword evidence="1" id="KW-1133">Transmembrane helix</keyword>
<gene>
    <name evidence="2" type="ORF">ERICIII_02209</name>
</gene>
<keyword evidence="1" id="KW-0472">Membrane</keyword>
<reference evidence="3" key="1">
    <citation type="submission" date="2017-02" db="EMBL/GenBank/DDBJ databases">
        <title>Delineation of Paenibacillus larvae strains originating from foulbrood outbreaks.</title>
        <authorList>
            <person name="Beims H."/>
            <person name="Bunk B."/>
            <person name="Sproeer C."/>
            <person name="Mohr K.I."/>
            <person name="Pradella S."/>
            <person name="Guenther G."/>
            <person name="Rohde M."/>
            <person name="von der Ohe W."/>
            <person name="Steinert M."/>
        </authorList>
    </citation>
    <scope>NUCLEOTIDE SEQUENCE [LARGE SCALE GENOMIC DNA]</scope>
    <source>
        <strain evidence="3">Eric_III</strain>
    </source>
</reference>
<feature type="transmembrane region" description="Helical" evidence="1">
    <location>
        <begin position="20"/>
        <end position="45"/>
    </location>
</feature>
<feature type="transmembrane region" description="Helical" evidence="1">
    <location>
        <begin position="51"/>
        <end position="68"/>
    </location>
</feature>
<evidence type="ECO:0000313" key="3">
    <source>
        <dbReference type="Proteomes" id="UP000239833"/>
    </source>
</evidence>
<organism evidence="2 3">
    <name type="scientific">Paenibacillus larvae subsp. larvae</name>
    <dbReference type="NCBI Taxonomy" id="147375"/>
    <lineage>
        <taxon>Bacteria</taxon>
        <taxon>Bacillati</taxon>
        <taxon>Bacillota</taxon>
        <taxon>Bacilli</taxon>
        <taxon>Bacillales</taxon>
        <taxon>Paenibacillaceae</taxon>
        <taxon>Paenibacillus</taxon>
    </lineage>
</organism>
<sequence length="70" mass="7718">MMKKSPFRDEWGDLKDGWIFVRFLLVSIALVAAAVVIMLLLVSLGIAPEEASIFFSGLLPLVVALSLSRR</sequence>
<name>A0A2L1UDX5_9BACL</name>